<comment type="caution">
    <text evidence="6">The sequence shown here is derived from an EMBL/GenBank/DDBJ whole genome shotgun (WGS) entry which is preliminary data.</text>
</comment>
<dbReference type="SUPFAM" id="SSF48334">
    <property type="entry name" value="DNA repair protein MutS, domain III"/>
    <property type="match status" value="1"/>
</dbReference>
<name>A0AA42DKD9_9FIRM</name>
<dbReference type="GO" id="GO:0005524">
    <property type="term" value="F:ATP binding"/>
    <property type="evidence" value="ECO:0007669"/>
    <property type="project" value="UniProtKB-KW"/>
</dbReference>
<dbReference type="AlphaFoldDB" id="A0AA42DKD9"/>
<feature type="transmembrane region" description="Helical" evidence="4">
    <location>
        <begin position="218"/>
        <end position="237"/>
    </location>
</feature>
<dbReference type="Gene3D" id="1.10.1420.10">
    <property type="match status" value="1"/>
</dbReference>
<dbReference type="Gene3D" id="3.40.50.300">
    <property type="entry name" value="P-loop containing nucleotide triphosphate hydrolases"/>
    <property type="match status" value="1"/>
</dbReference>
<evidence type="ECO:0000259" key="5">
    <source>
        <dbReference type="SMART" id="SM00534"/>
    </source>
</evidence>
<dbReference type="SMART" id="SM00534">
    <property type="entry name" value="MUTSac"/>
    <property type="match status" value="1"/>
</dbReference>
<feature type="transmembrane region" description="Helical" evidence="4">
    <location>
        <begin position="51"/>
        <end position="69"/>
    </location>
</feature>
<organism evidence="6 7">
    <name type="scientific">Holtiella tumoricola</name>
    <dbReference type="NCBI Taxonomy" id="3018743"/>
    <lineage>
        <taxon>Bacteria</taxon>
        <taxon>Bacillati</taxon>
        <taxon>Bacillota</taxon>
        <taxon>Clostridia</taxon>
        <taxon>Lachnospirales</taxon>
        <taxon>Cellulosilyticaceae</taxon>
        <taxon>Holtiella</taxon>
    </lineage>
</organism>
<keyword evidence="7" id="KW-1185">Reference proteome</keyword>
<keyword evidence="3" id="KW-0238">DNA-binding</keyword>
<sequence>MSAPFKELEAKYHKMWQEEKKRYNQIANLRLVVLILAGYMTYLVIKSPKQLLWIIGAGASFAIFFYLLYKHQKIKDQMDYYESMENVNKKYSMRMTKEWHGFRDRGDEFEIDSHPYALDLDIVGPQSLFQKINTTHTWHGRKLLAESLLENHFTEEIIGERQKAIKELLNDLDFCQKVEGITSRRKKGIEEPKKLLEYATDTENFIEERWLKALIKGLPYPLIILVVLSFITPYSWIKTLTTVLIIATYGLVVFYMPRISKVKEILMSMLYDLQEYVGILDVIKDKEFNSSYLKEQTECLFKDEQNALNCLKELEHISNLAHITYQPIVAILLNGLMVWDLQVILKAENWRKKYGASIESYLKAIGEVESLISLSVIGHIESDVHFPLVSMEGQYIEAQVLGHPLIEQQVRVCNDVQLRDEIFVITGSNMSGKTTFMRTLGISLILAYSGAPVVAKNLKCSKMNLATSMRIRDDLSHGISTFYAELTRIKEIIEAGKDKGKQCFLIDEIFRGTNSGDRIIGSISVVKALSKYGSIGAITTHDMELCKLGEEKGVSNYHFEEQYGEDTIKFDYKLRKGHSTTTNAKYLMKMVGIEVIE</sequence>
<dbReference type="RefSeq" id="WP_271011137.1">
    <property type="nucleotide sequence ID" value="NZ_JAQIFT010000014.1"/>
</dbReference>
<accession>A0AA42DKD9</accession>
<dbReference type="InterPro" id="IPR045076">
    <property type="entry name" value="MutS"/>
</dbReference>
<keyword evidence="1" id="KW-0547">Nucleotide-binding</keyword>
<feature type="transmembrane region" description="Helical" evidence="4">
    <location>
        <begin position="436"/>
        <end position="455"/>
    </location>
</feature>
<dbReference type="PANTHER" id="PTHR11361">
    <property type="entry name" value="DNA MISMATCH REPAIR PROTEIN MUTS FAMILY MEMBER"/>
    <property type="match status" value="1"/>
</dbReference>
<gene>
    <name evidence="6" type="ORF">PBV87_03265</name>
</gene>
<dbReference type="GO" id="GO:0140664">
    <property type="term" value="F:ATP-dependent DNA damage sensor activity"/>
    <property type="evidence" value="ECO:0007669"/>
    <property type="project" value="InterPro"/>
</dbReference>
<dbReference type="PANTHER" id="PTHR11361:SF99">
    <property type="entry name" value="DNA MISMATCH REPAIR PROTEIN"/>
    <property type="match status" value="1"/>
</dbReference>
<keyword evidence="4" id="KW-1133">Transmembrane helix</keyword>
<feature type="domain" description="DNA mismatch repair proteins mutS family" evidence="5">
    <location>
        <begin position="420"/>
        <end position="597"/>
    </location>
</feature>
<dbReference type="EMBL" id="JAQIFT010000014">
    <property type="protein sequence ID" value="MDA3730526.1"/>
    <property type="molecule type" value="Genomic_DNA"/>
</dbReference>
<evidence type="ECO:0000256" key="3">
    <source>
        <dbReference type="ARBA" id="ARBA00023125"/>
    </source>
</evidence>
<dbReference type="Proteomes" id="UP001169242">
    <property type="component" value="Unassembled WGS sequence"/>
</dbReference>
<keyword evidence="2" id="KW-0067">ATP-binding</keyword>
<dbReference type="GO" id="GO:0006298">
    <property type="term" value="P:mismatch repair"/>
    <property type="evidence" value="ECO:0007669"/>
    <property type="project" value="InterPro"/>
</dbReference>
<dbReference type="GO" id="GO:0005829">
    <property type="term" value="C:cytosol"/>
    <property type="evidence" value="ECO:0007669"/>
    <property type="project" value="TreeGrafter"/>
</dbReference>
<dbReference type="InterPro" id="IPR036187">
    <property type="entry name" value="DNA_mismatch_repair_MutS_sf"/>
</dbReference>
<dbReference type="Pfam" id="PF00488">
    <property type="entry name" value="MutS_V"/>
    <property type="match status" value="1"/>
</dbReference>
<reference evidence="6" key="1">
    <citation type="journal article" date="2023" name="Int. J. Syst. Evol. Microbiol.">
        <title>&lt;i&gt;Holtiella tumoricola&lt;/i&gt; gen. nov. sp. nov., isolated from a human clinical sample.</title>
        <authorList>
            <person name="Allen-Vercoe E."/>
            <person name="Daigneault M.C."/>
            <person name="Vancuren S.J."/>
            <person name="Cochrane K."/>
            <person name="O'Neal L.L."/>
            <person name="Sankaranarayanan K."/>
            <person name="Lawson P.A."/>
        </authorList>
    </citation>
    <scope>NUCLEOTIDE SEQUENCE</scope>
    <source>
        <strain evidence="6">CC70A</strain>
    </source>
</reference>
<feature type="transmembrane region" description="Helical" evidence="4">
    <location>
        <begin position="243"/>
        <end position="260"/>
    </location>
</feature>
<evidence type="ECO:0000256" key="1">
    <source>
        <dbReference type="ARBA" id="ARBA00022741"/>
    </source>
</evidence>
<proteinExistence type="predicted"/>
<evidence type="ECO:0000256" key="2">
    <source>
        <dbReference type="ARBA" id="ARBA00022840"/>
    </source>
</evidence>
<dbReference type="InterPro" id="IPR000432">
    <property type="entry name" value="DNA_mismatch_repair_MutS_C"/>
</dbReference>
<evidence type="ECO:0000313" key="6">
    <source>
        <dbReference type="EMBL" id="MDA3730526.1"/>
    </source>
</evidence>
<dbReference type="SUPFAM" id="SSF52540">
    <property type="entry name" value="P-loop containing nucleoside triphosphate hydrolases"/>
    <property type="match status" value="1"/>
</dbReference>
<protein>
    <submittedName>
        <fullName evidence="6">DNA mismatch repair protein MutS</fullName>
    </submittedName>
</protein>
<keyword evidence="4" id="KW-0472">Membrane</keyword>
<evidence type="ECO:0000256" key="4">
    <source>
        <dbReference type="SAM" id="Phobius"/>
    </source>
</evidence>
<keyword evidence="4" id="KW-0812">Transmembrane</keyword>
<dbReference type="GO" id="GO:0030983">
    <property type="term" value="F:mismatched DNA binding"/>
    <property type="evidence" value="ECO:0007669"/>
    <property type="project" value="InterPro"/>
</dbReference>
<feature type="transmembrane region" description="Helical" evidence="4">
    <location>
        <begin position="27"/>
        <end position="45"/>
    </location>
</feature>
<dbReference type="InterPro" id="IPR027417">
    <property type="entry name" value="P-loop_NTPase"/>
</dbReference>
<evidence type="ECO:0000313" key="7">
    <source>
        <dbReference type="Proteomes" id="UP001169242"/>
    </source>
</evidence>